<evidence type="ECO:0000313" key="4">
    <source>
        <dbReference type="Proteomes" id="UP001564626"/>
    </source>
</evidence>
<dbReference type="Gene3D" id="1.10.30.50">
    <property type="match status" value="1"/>
</dbReference>
<sequence>MSLADITGASVHAVLYEPPERDPREVRAQLGLPMNKAKYFVKGLGRKYLDIVVVADTAHRLATGSPLSAHTQAEGDIARQLAALGVDVRSKEADRKTVAANLGSVPGIRVGEVFAGREAVRVAGLHRHNQAGISGNGGTGAEAIVISGGYVDDEDHGWLVVYTGEGGRDQNTKRQIADQTFSSSGNAALKKSCLEGLPVRVIRKTKAKHDTQNEYRYDGLYSVERYWREKGRDGFLICRFRMVALPGAEFEPPADGERNPDTAATEQPTDQVPAGVQEPRRSPTTADRVQRSAKVVAHVKALYNNECQACRTRLVVGDRAHSEGAHIRPLGRPHDGPDTPNNMLCLCPNCHIQFDGGALLVDDDLAMWRNGLREDELHLREDHLVNTDYFAYHRSIHR</sequence>
<proteinExistence type="predicted"/>
<protein>
    <submittedName>
        <fullName evidence="3">YDG/SRA domain-containing protein</fullName>
    </submittedName>
</protein>
<feature type="region of interest" description="Disordered" evidence="1">
    <location>
        <begin position="249"/>
        <end position="291"/>
    </location>
</feature>
<dbReference type="InterPro" id="IPR003105">
    <property type="entry name" value="SRA_YDG"/>
</dbReference>
<dbReference type="InterPro" id="IPR036987">
    <property type="entry name" value="SRA-YDG_sf"/>
</dbReference>
<dbReference type="PROSITE" id="PS51015">
    <property type="entry name" value="YDG"/>
    <property type="match status" value="1"/>
</dbReference>
<dbReference type="Pfam" id="PF02182">
    <property type="entry name" value="SAD_SRA"/>
    <property type="match status" value="1"/>
</dbReference>
<evidence type="ECO:0000256" key="1">
    <source>
        <dbReference type="SAM" id="MobiDB-lite"/>
    </source>
</evidence>
<organism evidence="3 4">
    <name type="scientific">Saccharopolyspora cebuensis</name>
    <dbReference type="NCBI Taxonomy" id="418759"/>
    <lineage>
        <taxon>Bacteria</taxon>
        <taxon>Bacillati</taxon>
        <taxon>Actinomycetota</taxon>
        <taxon>Actinomycetes</taxon>
        <taxon>Pseudonocardiales</taxon>
        <taxon>Pseudonocardiaceae</taxon>
        <taxon>Saccharopolyspora</taxon>
    </lineage>
</organism>
<dbReference type="Pfam" id="PF13391">
    <property type="entry name" value="HNH_2"/>
    <property type="match status" value="1"/>
</dbReference>
<dbReference type="InterPro" id="IPR015947">
    <property type="entry name" value="PUA-like_sf"/>
</dbReference>
<dbReference type="Gene3D" id="2.30.280.10">
    <property type="entry name" value="SRA-YDG"/>
    <property type="match status" value="1"/>
</dbReference>
<keyword evidence="4" id="KW-1185">Reference proteome</keyword>
<comment type="caution">
    <text evidence="3">The sequence shown here is derived from an EMBL/GenBank/DDBJ whole genome shotgun (WGS) entry which is preliminary data.</text>
</comment>
<dbReference type="Proteomes" id="UP001564626">
    <property type="component" value="Unassembled WGS sequence"/>
</dbReference>
<dbReference type="CDD" id="cd00085">
    <property type="entry name" value="HNHc"/>
    <property type="match status" value="1"/>
</dbReference>
<gene>
    <name evidence="3" type="ORF">AB8O55_13250</name>
</gene>
<name>A0ABV4CH03_9PSEU</name>
<dbReference type="RefSeq" id="WP_345367266.1">
    <property type="nucleotide sequence ID" value="NZ_BAABII010000018.1"/>
</dbReference>
<evidence type="ECO:0000313" key="3">
    <source>
        <dbReference type="EMBL" id="MEY8040366.1"/>
    </source>
</evidence>
<dbReference type="PANTHER" id="PTHR14140:SF27">
    <property type="entry name" value="OS04G0289800 PROTEIN"/>
    <property type="match status" value="1"/>
</dbReference>
<dbReference type="InterPro" id="IPR003615">
    <property type="entry name" value="HNH_nuc"/>
</dbReference>
<evidence type="ECO:0000259" key="2">
    <source>
        <dbReference type="PROSITE" id="PS51015"/>
    </source>
</evidence>
<dbReference type="PANTHER" id="PTHR14140">
    <property type="entry name" value="E3 UBIQUITIN-PROTEIN LIGASE UHRF-RELATED"/>
    <property type="match status" value="1"/>
</dbReference>
<dbReference type="SUPFAM" id="SSF88697">
    <property type="entry name" value="PUA domain-like"/>
    <property type="match status" value="1"/>
</dbReference>
<dbReference type="EMBL" id="JBGEHV010000021">
    <property type="protein sequence ID" value="MEY8040366.1"/>
    <property type="molecule type" value="Genomic_DNA"/>
</dbReference>
<accession>A0ABV4CH03</accession>
<feature type="domain" description="YDG" evidence="2">
    <location>
        <begin position="103"/>
        <end position="244"/>
    </location>
</feature>
<reference evidence="3 4" key="1">
    <citation type="submission" date="2024-08" db="EMBL/GenBank/DDBJ databases">
        <title>Genome mining of Saccharopolyspora cebuensis PGLac3 from Nigerian medicinal plant.</title>
        <authorList>
            <person name="Ezeobiora C.E."/>
            <person name="Igbokwe N.H."/>
            <person name="Amin D.H."/>
            <person name="Mendie U.E."/>
        </authorList>
    </citation>
    <scope>NUCLEOTIDE SEQUENCE [LARGE SCALE GENOMIC DNA]</scope>
    <source>
        <strain evidence="3 4">PGLac3</strain>
    </source>
</reference>
<dbReference type="InterPro" id="IPR045134">
    <property type="entry name" value="UHRF1/2-like"/>
</dbReference>
<dbReference type="SMART" id="SM00466">
    <property type="entry name" value="SRA"/>
    <property type="match status" value="1"/>
</dbReference>